<organism evidence="6">
    <name type="scientific">Pyramimonas obovata</name>
    <dbReference type="NCBI Taxonomy" id="1411642"/>
    <lineage>
        <taxon>Eukaryota</taxon>
        <taxon>Viridiplantae</taxon>
        <taxon>Chlorophyta</taxon>
        <taxon>Pyramimonadophyceae</taxon>
        <taxon>Pyramimonadales</taxon>
        <taxon>Pyramimonadaceae</taxon>
        <taxon>Pyramimonas</taxon>
        <taxon>Pyramimonas incertae sedis</taxon>
    </lineage>
</organism>
<evidence type="ECO:0000256" key="3">
    <source>
        <dbReference type="PROSITE-ProRule" id="PRU00023"/>
    </source>
</evidence>
<sequence>MASSVTCNLTHNVAKSLNCTSRQTHARVPPVPRMPAASSRAQARGGAVKSARIGFGSSEAQRRGQHVQALKAGWKFWEKSDDAGSDEEGEEEAPMVNVSRIIGLRYGKDEEDRLTGVEYKLRWEDGFEDSWEPAEHVAEDLQRIYQEGWWAAARKADDFTLREYLAGGEEVLLNTVDKEGRTALHYTCGKGNVNVVKTLLGFGAKVNIKDEAGFTPLHIASGYLHNDIVKALLGAGGDPDIKDRLDRTPMDLAFDLKRRLPQGSPEYFRRRNQIEDVLLALVGELYSEIPVLTVLDDRRVKVATGAVVKDEDEVKEGEVVEHQYLVRWADWEEGDEDEWVREEFIAEDLVEDYVCGLEHVNATAILQSKILDGVPHYLVQWEDGAAPSWEPGAHVSDSLRSAFDEANPLVLSADSNGNPIKLQMASSGAADE</sequence>
<dbReference type="PANTHER" id="PTHR24171">
    <property type="entry name" value="ANKYRIN REPEAT DOMAIN-CONTAINING PROTEIN 39-RELATED"/>
    <property type="match status" value="1"/>
</dbReference>
<dbReference type="Gene3D" id="2.40.50.40">
    <property type="match status" value="3"/>
</dbReference>
<dbReference type="SMART" id="SM00298">
    <property type="entry name" value="CHROMO"/>
    <property type="match status" value="2"/>
</dbReference>
<proteinExistence type="predicted"/>
<dbReference type="SUPFAM" id="SSF48403">
    <property type="entry name" value="Ankyrin repeat"/>
    <property type="match status" value="1"/>
</dbReference>
<dbReference type="InterPro" id="IPR000953">
    <property type="entry name" value="Chromo/chromo_shadow_dom"/>
</dbReference>
<dbReference type="CDD" id="cd00024">
    <property type="entry name" value="CD_CSD"/>
    <property type="match status" value="1"/>
</dbReference>
<dbReference type="SUPFAM" id="SSF54160">
    <property type="entry name" value="Chromo domain-like"/>
    <property type="match status" value="1"/>
</dbReference>
<dbReference type="InterPro" id="IPR036770">
    <property type="entry name" value="Ankyrin_rpt-contain_sf"/>
</dbReference>
<keyword evidence="2 3" id="KW-0040">ANK repeat</keyword>
<dbReference type="EMBL" id="HBFA01013147">
    <property type="protein sequence ID" value="CAD8661429.1"/>
    <property type="molecule type" value="Transcribed_RNA"/>
</dbReference>
<feature type="region of interest" description="Disordered" evidence="4">
    <location>
        <begin position="23"/>
        <end position="44"/>
    </location>
</feature>
<dbReference type="PROSITE" id="PS50088">
    <property type="entry name" value="ANK_REPEAT"/>
    <property type="match status" value="2"/>
</dbReference>
<dbReference type="PROSITE" id="PS50297">
    <property type="entry name" value="ANK_REP_REGION"/>
    <property type="match status" value="2"/>
</dbReference>
<dbReference type="GO" id="GO:0085020">
    <property type="term" value="P:protein K6-linked ubiquitination"/>
    <property type="evidence" value="ECO:0007669"/>
    <property type="project" value="TreeGrafter"/>
</dbReference>
<feature type="compositionally biased region" description="Low complexity" evidence="4">
    <location>
        <begin position="34"/>
        <end position="44"/>
    </location>
</feature>
<dbReference type="SMART" id="SM00248">
    <property type="entry name" value="ANK"/>
    <property type="match status" value="2"/>
</dbReference>
<feature type="domain" description="Chromo" evidence="5">
    <location>
        <begin position="358"/>
        <end position="407"/>
    </location>
</feature>
<dbReference type="PANTHER" id="PTHR24171:SF8">
    <property type="entry name" value="BRCA1-ASSOCIATED RING DOMAIN PROTEIN 1"/>
    <property type="match status" value="1"/>
</dbReference>
<dbReference type="InterPro" id="IPR016197">
    <property type="entry name" value="Chromo-like_dom_sf"/>
</dbReference>
<evidence type="ECO:0000256" key="2">
    <source>
        <dbReference type="ARBA" id="ARBA00023043"/>
    </source>
</evidence>
<evidence type="ECO:0000256" key="1">
    <source>
        <dbReference type="ARBA" id="ARBA00022737"/>
    </source>
</evidence>
<evidence type="ECO:0000256" key="4">
    <source>
        <dbReference type="SAM" id="MobiDB-lite"/>
    </source>
</evidence>
<protein>
    <recommendedName>
        <fullName evidence="5">Chromo domain-containing protein</fullName>
    </recommendedName>
</protein>
<gene>
    <name evidence="6" type="ORF">POBO1169_LOCUS6840</name>
</gene>
<dbReference type="Gene3D" id="1.25.40.20">
    <property type="entry name" value="Ankyrin repeat-containing domain"/>
    <property type="match status" value="1"/>
</dbReference>
<keyword evidence="1" id="KW-0677">Repeat</keyword>
<dbReference type="InterPro" id="IPR002110">
    <property type="entry name" value="Ankyrin_rpt"/>
</dbReference>
<accession>A0A7S0R0K5</accession>
<feature type="domain" description="Chromo" evidence="5">
    <location>
        <begin position="94"/>
        <end position="150"/>
    </location>
</feature>
<evidence type="ECO:0000259" key="5">
    <source>
        <dbReference type="SMART" id="SM00298"/>
    </source>
</evidence>
<dbReference type="AlphaFoldDB" id="A0A7S0R0K5"/>
<dbReference type="GO" id="GO:0004842">
    <property type="term" value="F:ubiquitin-protein transferase activity"/>
    <property type="evidence" value="ECO:0007669"/>
    <property type="project" value="TreeGrafter"/>
</dbReference>
<name>A0A7S0R0K5_9CHLO</name>
<feature type="repeat" description="ANK" evidence="3">
    <location>
        <begin position="179"/>
        <end position="211"/>
    </location>
</feature>
<reference evidence="6" key="1">
    <citation type="submission" date="2021-01" db="EMBL/GenBank/DDBJ databases">
        <authorList>
            <person name="Corre E."/>
            <person name="Pelletier E."/>
            <person name="Niang G."/>
            <person name="Scheremetjew M."/>
            <person name="Finn R."/>
            <person name="Kale V."/>
            <person name="Holt S."/>
            <person name="Cochrane G."/>
            <person name="Meng A."/>
            <person name="Brown T."/>
            <person name="Cohen L."/>
        </authorList>
    </citation>
    <scope>NUCLEOTIDE SEQUENCE</scope>
    <source>
        <strain evidence="6">CCMP722</strain>
    </source>
</reference>
<evidence type="ECO:0000313" key="6">
    <source>
        <dbReference type="EMBL" id="CAD8661429.1"/>
    </source>
</evidence>
<feature type="repeat" description="ANK" evidence="3">
    <location>
        <begin position="212"/>
        <end position="244"/>
    </location>
</feature>
<dbReference type="Pfam" id="PF12796">
    <property type="entry name" value="Ank_2"/>
    <property type="match status" value="1"/>
</dbReference>